<evidence type="ECO:0000313" key="1">
    <source>
        <dbReference type="EMBL" id="NVD26844.1"/>
    </source>
</evidence>
<gene>
    <name evidence="1" type="ORF">HUO14_02855</name>
</gene>
<evidence type="ECO:0000313" key="2">
    <source>
        <dbReference type="Proteomes" id="UP000652427"/>
    </source>
</evidence>
<dbReference type="Proteomes" id="UP000652427">
    <property type="component" value="Unassembled WGS sequence"/>
</dbReference>
<comment type="caution">
    <text evidence="1">The sequence shown here is derived from an EMBL/GenBank/DDBJ whole genome shotgun (WGS) entry which is preliminary data.</text>
</comment>
<protein>
    <submittedName>
        <fullName evidence="1">Uncharacterized protein</fullName>
    </submittedName>
</protein>
<sequence length="106" mass="11423">MVAIERYLGSHALVSALRLSMVSILSLGICLYGPGGRSNAAGAKSDVSASAEAKAVIHQRVELRQDGSVKSDFLDGDQQMQVNAHKCDPEIRIMDASCVFLIYEIQ</sequence>
<name>A0ABX2MZH0_9SPHN</name>
<keyword evidence="2" id="KW-1185">Reference proteome</keyword>
<dbReference type="EMBL" id="JABWMH010000001">
    <property type="protein sequence ID" value="NVD26844.1"/>
    <property type="molecule type" value="Genomic_DNA"/>
</dbReference>
<proteinExistence type="predicted"/>
<dbReference type="RefSeq" id="WP_176278357.1">
    <property type="nucleotide sequence ID" value="NZ_JABWMH010000001.1"/>
</dbReference>
<organism evidence="1 2">
    <name type="scientific">Parasphingorhabdus flavimaris</name>
    <dbReference type="NCBI Taxonomy" id="266812"/>
    <lineage>
        <taxon>Bacteria</taxon>
        <taxon>Pseudomonadati</taxon>
        <taxon>Pseudomonadota</taxon>
        <taxon>Alphaproteobacteria</taxon>
        <taxon>Sphingomonadales</taxon>
        <taxon>Sphingomonadaceae</taxon>
        <taxon>Parasphingorhabdus</taxon>
    </lineage>
</organism>
<accession>A0ABX2MZH0</accession>
<reference evidence="1 2" key="1">
    <citation type="submission" date="2020-06" db="EMBL/GenBank/DDBJ databases">
        <authorList>
            <person name="Kim S.-J."/>
            <person name="Park S.-J."/>
        </authorList>
    </citation>
    <scope>NUCLEOTIDE SEQUENCE [LARGE SCALE GENOMIC DNA]</scope>
    <source>
        <strain evidence="1 2">SW-151</strain>
    </source>
</reference>